<reference evidence="1 2" key="1">
    <citation type="journal article" date="2018" name="Mol. Biol. Evol.">
        <title>Broad Genomic Sampling Reveals a Smut Pathogenic Ancestry of the Fungal Clade Ustilaginomycotina.</title>
        <authorList>
            <person name="Kijpornyongpan T."/>
            <person name="Mondo S.J."/>
            <person name="Barry K."/>
            <person name="Sandor L."/>
            <person name="Lee J."/>
            <person name="Lipzen A."/>
            <person name="Pangilinan J."/>
            <person name="LaButti K."/>
            <person name="Hainaut M."/>
            <person name="Henrissat B."/>
            <person name="Grigoriev I.V."/>
            <person name="Spatafora J.W."/>
            <person name="Aime M.C."/>
        </authorList>
    </citation>
    <scope>NUCLEOTIDE SEQUENCE [LARGE SCALE GENOMIC DNA]</scope>
    <source>
        <strain evidence="1 2">MCA 3645</strain>
    </source>
</reference>
<proteinExistence type="predicted"/>
<organism evidence="1 2">
    <name type="scientific">Testicularia cyperi</name>
    <dbReference type="NCBI Taxonomy" id="1882483"/>
    <lineage>
        <taxon>Eukaryota</taxon>
        <taxon>Fungi</taxon>
        <taxon>Dikarya</taxon>
        <taxon>Basidiomycota</taxon>
        <taxon>Ustilaginomycotina</taxon>
        <taxon>Ustilaginomycetes</taxon>
        <taxon>Ustilaginales</taxon>
        <taxon>Anthracoideaceae</taxon>
        <taxon>Testicularia</taxon>
    </lineage>
</organism>
<keyword evidence="2" id="KW-1185">Reference proteome</keyword>
<protein>
    <submittedName>
        <fullName evidence="1">Uncharacterized protein</fullName>
    </submittedName>
</protein>
<dbReference type="InParanoid" id="A0A317XYW6"/>
<sequence>MMIYRTPSTDSALVFATWVQRRKHPIRNHYNLSDINVLWGLQYKMKGTNLAHVAQMLRDSAIHGTRKLTRRYNVTAFYSLSSHQQSRCVSHRDLGTPVTKRPQSHGQFTLFFQKLDSPLVCCDCLFVVHSTMVLIDLAIAIGIDKCGCAVRDVESGMQAQGRCRVR</sequence>
<dbReference type="Proteomes" id="UP000246740">
    <property type="component" value="Unassembled WGS sequence"/>
</dbReference>
<dbReference type="EMBL" id="KZ819188">
    <property type="protein sequence ID" value="PWZ03322.1"/>
    <property type="molecule type" value="Genomic_DNA"/>
</dbReference>
<gene>
    <name evidence="1" type="ORF">BCV70DRAFT_15185</name>
</gene>
<evidence type="ECO:0000313" key="1">
    <source>
        <dbReference type="EMBL" id="PWZ03322.1"/>
    </source>
</evidence>
<accession>A0A317XYW6</accession>
<evidence type="ECO:0000313" key="2">
    <source>
        <dbReference type="Proteomes" id="UP000246740"/>
    </source>
</evidence>
<name>A0A317XYW6_9BASI</name>
<dbReference type="AlphaFoldDB" id="A0A317XYW6"/>